<evidence type="ECO:0000313" key="2">
    <source>
        <dbReference type="Proteomes" id="UP001268896"/>
    </source>
</evidence>
<gene>
    <name evidence="1" type="ORF">P7I32_12460</name>
</gene>
<dbReference type="AlphaFoldDB" id="A0AAW8UNV1"/>
<accession>A0AAW8UNV1</accession>
<sequence length="142" mass="16366">MVTEYRKLAVELTESGTFESSQRYAAKTEAEQSVISDILNELTGDTTEVLNATKDQEAALNHFYRVEFNEGSESIRNFEGEIVSQPLIEEIKRLDRPMESVYYKFYFQEIKDGEIVDAFRLDVGDGVNSKSFFIFTTCFLWV</sequence>
<dbReference type="Proteomes" id="UP001268896">
    <property type="component" value="Unassembled WGS sequence"/>
</dbReference>
<name>A0AAW8UNV1_ENTCA</name>
<comment type="caution">
    <text evidence="1">The sequence shown here is derived from an EMBL/GenBank/DDBJ whole genome shotgun (WGS) entry which is preliminary data.</text>
</comment>
<reference evidence="1" key="1">
    <citation type="submission" date="2023-03" db="EMBL/GenBank/DDBJ databases">
        <authorList>
            <person name="Shen W."/>
            <person name="Cai J."/>
        </authorList>
    </citation>
    <scope>NUCLEOTIDE SEQUENCE</scope>
    <source>
        <strain evidence="1">K72-2</strain>
    </source>
</reference>
<evidence type="ECO:0000313" key="1">
    <source>
        <dbReference type="EMBL" id="MDT2965422.1"/>
    </source>
</evidence>
<protein>
    <submittedName>
        <fullName evidence="1">Uncharacterized protein</fullName>
    </submittedName>
</protein>
<dbReference type="EMBL" id="JARQDV010000007">
    <property type="protein sequence ID" value="MDT2965422.1"/>
    <property type="molecule type" value="Genomic_DNA"/>
</dbReference>
<organism evidence="1 2">
    <name type="scientific">Enterococcus casseliflavus</name>
    <name type="common">Enterococcus flavescens</name>
    <dbReference type="NCBI Taxonomy" id="37734"/>
    <lineage>
        <taxon>Bacteria</taxon>
        <taxon>Bacillati</taxon>
        <taxon>Bacillota</taxon>
        <taxon>Bacilli</taxon>
        <taxon>Lactobacillales</taxon>
        <taxon>Enterococcaceae</taxon>
        <taxon>Enterococcus</taxon>
    </lineage>
</organism>
<dbReference type="RefSeq" id="WP_225001126.1">
    <property type="nucleotide sequence ID" value="NZ_CP053180.1"/>
</dbReference>
<proteinExistence type="predicted"/>